<proteinExistence type="predicted"/>
<evidence type="ECO:0000313" key="2">
    <source>
        <dbReference type="Proteomes" id="UP000198546"/>
    </source>
</evidence>
<name>A0A1G6RNR7_9ACTN</name>
<protein>
    <submittedName>
        <fullName evidence="1">Uncharacterized protein</fullName>
    </submittedName>
</protein>
<sequence length="102" mass="10635">MVLGGLLGVFPHAGGRWLGLDGTDVARRRALGAADLGLGITIIAGRSAPWRWRAVAARSLLHLVFAGEYVRTGRRPAAVAMGALFLLDSGIAAGLRRPPPPS</sequence>
<reference evidence="1 2" key="1">
    <citation type="submission" date="2016-10" db="EMBL/GenBank/DDBJ databases">
        <authorList>
            <person name="de Groot N.N."/>
        </authorList>
    </citation>
    <scope>NUCLEOTIDE SEQUENCE [LARGE SCALE GENOMIC DNA]</scope>
    <source>
        <strain evidence="1 2">MON 2.2</strain>
    </source>
</reference>
<evidence type="ECO:0000313" key="1">
    <source>
        <dbReference type="EMBL" id="SDD05597.1"/>
    </source>
</evidence>
<dbReference type="EMBL" id="LT629688">
    <property type="protein sequence ID" value="SDD05597.1"/>
    <property type="molecule type" value="Genomic_DNA"/>
</dbReference>
<gene>
    <name evidence="1" type="ORF">SAMN04489747_0061</name>
</gene>
<keyword evidence="2" id="KW-1185">Reference proteome</keyword>
<dbReference type="Proteomes" id="UP000198546">
    <property type="component" value="Chromosome i"/>
</dbReference>
<dbReference type="AlphaFoldDB" id="A0A1G6RNR7"/>
<organism evidence="1 2">
    <name type="scientific">Auraticoccus monumenti</name>
    <dbReference type="NCBI Taxonomy" id="675864"/>
    <lineage>
        <taxon>Bacteria</taxon>
        <taxon>Bacillati</taxon>
        <taxon>Actinomycetota</taxon>
        <taxon>Actinomycetes</taxon>
        <taxon>Propionibacteriales</taxon>
        <taxon>Propionibacteriaceae</taxon>
        <taxon>Auraticoccus</taxon>
    </lineage>
</organism>
<accession>A0A1G6RNR7</accession>